<evidence type="ECO:0000313" key="4">
    <source>
        <dbReference type="Proteomes" id="UP000076881"/>
    </source>
</evidence>
<dbReference type="GO" id="GO:0003824">
    <property type="term" value="F:catalytic activity"/>
    <property type="evidence" value="ECO:0007669"/>
    <property type="project" value="InterPro"/>
</dbReference>
<dbReference type="Gene3D" id="3.40.50.1580">
    <property type="entry name" value="Nucleoside phosphorylase domain"/>
    <property type="match status" value="1"/>
</dbReference>
<evidence type="ECO:0000313" key="3">
    <source>
        <dbReference type="EMBL" id="OAA74825.1"/>
    </source>
</evidence>
<dbReference type="Proteomes" id="UP000076881">
    <property type="component" value="Unassembled WGS sequence"/>
</dbReference>
<dbReference type="SUPFAM" id="SSF53167">
    <property type="entry name" value="Purine and uridine phosphorylases"/>
    <property type="match status" value="1"/>
</dbReference>
<keyword evidence="4" id="KW-1185">Reference proteome</keyword>
<feature type="domain" description="Nucleoside phosphorylase" evidence="2">
    <location>
        <begin position="259"/>
        <end position="350"/>
    </location>
</feature>
<reference evidence="3 4" key="1">
    <citation type="journal article" date="2016" name="Genome Biol. Evol.">
        <title>Divergent and convergent evolution of fungal pathogenicity.</title>
        <authorList>
            <person name="Shang Y."/>
            <person name="Xiao G."/>
            <person name="Zheng P."/>
            <person name="Cen K."/>
            <person name="Zhan S."/>
            <person name="Wang C."/>
        </authorList>
    </citation>
    <scope>NUCLEOTIDE SEQUENCE [LARGE SCALE GENOMIC DNA]</scope>
    <source>
        <strain evidence="3 4">RCEF 1005</strain>
    </source>
</reference>
<dbReference type="Pfam" id="PF01048">
    <property type="entry name" value="PNP_UDP_1"/>
    <property type="match status" value="2"/>
</dbReference>
<dbReference type="PANTHER" id="PTHR46082">
    <property type="entry name" value="ATP/GTP-BINDING PROTEIN-RELATED"/>
    <property type="match status" value="1"/>
</dbReference>
<feature type="domain" description="Nucleoside phosphorylase" evidence="2">
    <location>
        <begin position="37"/>
        <end position="159"/>
    </location>
</feature>
<dbReference type="STRING" id="1081108.A0A168F8U2"/>
<proteinExistence type="predicted"/>
<evidence type="ECO:0000259" key="2">
    <source>
        <dbReference type="Pfam" id="PF01048"/>
    </source>
</evidence>
<dbReference type="PANTHER" id="PTHR46082:SF6">
    <property type="entry name" value="AAA+ ATPASE DOMAIN-CONTAINING PROTEIN-RELATED"/>
    <property type="match status" value="1"/>
</dbReference>
<feature type="compositionally biased region" description="Polar residues" evidence="1">
    <location>
        <begin position="8"/>
        <end position="22"/>
    </location>
</feature>
<evidence type="ECO:0000256" key="1">
    <source>
        <dbReference type="SAM" id="MobiDB-lite"/>
    </source>
</evidence>
<name>A0A168F8U2_CORDF</name>
<dbReference type="InterPro" id="IPR000845">
    <property type="entry name" value="Nucleoside_phosphorylase_d"/>
</dbReference>
<dbReference type="AlphaFoldDB" id="A0A168F8U2"/>
<dbReference type="InterPro" id="IPR053137">
    <property type="entry name" value="NLR-like"/>
</dbReference>
<organism evidence="3 4">
    <name type="scientific">Akanthomyces lecanii RCEF 1005</name>
    <dbReference type="NCBI Taxonomy" id="1081108"/>
    <lineage>
        <taxon>Eukaryota</taxon>
        <taxon>Fungi</taxon>
        <taxon>Dikarya</taxon>
        <taxon>Ascomycota</taxon>
        <taxon>Pezizomycotina</taxon>
        <taxon>Sordariomycetes</taxon>
        <taxon>Hypocreomycetidae</taxon>
        <taxon>Hypocreales</taxon>
        <taxon>Cordycipitaceae</taxon>
        <taxon>Akanthomyces</taxon>
        <taxon>Cordyceps confragosa</taxon>
    </lineage>
</organism>
<dbReference type="OrthoDB" id="1577640at2759"/>
<dbReference type="GO" id="GO:0009116">
    <property type="term" value="P:nucleoside metabolic process"/>
    <property type="evidence" value="ECO:0007669"/>
    <property type="project" value="InterPro"/>
</dbReference>
<dbReference type="InterPro" id="IPR035994">
    <property type="entry name" value="Nucleoside_phosphorylase_sf"/>
</dbReference>
<gene>
    <name evidence="3" type="ORF">LEL_06813</name>
</gene>
<sequence length="361" mass="39179">MSFPGAVAQSSNTTNGEASSSARLDTRVPLVNDKKFTIAIICALKLELDAVINLLEHNPRTVPHVGKEYGYLSATLAGHDVLLVKPPEYGIVNSALVMQDIHAQFGKIELTLLVGVCGGVPQPLNDGEHVSEPIFLGDVIISNSVVGYMHAARFGPQGPELRTATPCRVSAKLQQILGYLGTDHFMKELSLSSKVAMEQYFGDKKYLCPGEEEDLAFGSAYHHIHRNGCPAGLCSASPPRFCEAARMASCTALGCDTQHARRRQPYASRPQLIHVGTYASGDAVMRNPVLRDSLAQQYRVLAFDMEGSGVLQLNASCLVIKSVSDYDDSHKHKAWQNYAAACAASTARVFVECFYSQFCNP</sequence>
<protein>
    <submittedName>
        <fullName evidence="3">Nucleoside phosphorylase domain protein</fullName>
    </submittedName>
</protein>
<comment type="caution">
    <text evidence="3">The sequence shown here is derived from an EMBL/GenBank/DDBJ whole genome shotgun (WGS) entry which is preliminary data.</text>
</comment>
<dbReference type="EMBL" id="AZHF01000005">
    <property type="protein sequence ID" value="OAA74825.1"/>
    <property type="molecule type" value="Genomic_DNA"/>
</dbReference>
<feature type="region of interest" description="Disordered" evidence="1">
    <location>
        <begin position="1"/>
        <end position="22"/>
    </location>
</feature>
<accession>A0A168F8U2</accession>